<dbReference type="Proteomes" id="UP000507962">
    <property type="component" value="Unassembled WGS sequence"/>
</dbReference>
<dbReference type="EMBL" id="CAADHO010000005">
    <property type="protein sequence ID" value="VFQ45207.1"/>
    <property type="molecule type" value="Genomic_DNA"/>
</dbReference>
<dbReference type="InterPro" id="IPR051450">
    <property type="entry name" value="Gfo/Idh/MocA_Oxidoreductases"/>
</dbReference>
<accession>A0A4U8YP43</accession>
<protein>
    <submittedName>
        <fullName evidence="3">Oxidoreductase n-terminal</fullName>
    </submittedName>
</protein>
<name>A0A4U8YP43_9BACT</name>
<dbReference type="InterPro" id="IPR055170">
    <property type="entry name" value="GFO_IDH_MocA-like_dom"/>
</dbReference>
<dbReference type="SUPFAM" id="SSF51735">
    <property type="entry name" value="NAD(P)-binding Rossmann-fold domains"/>
    <property type="match status" value="1"/>
</dbReference>
<dbReference type="AlphaFoldDB" id="A0A4U8YP43"/>
<evidence type="ECO:0000313" key="4">
    <source>
        <dbReference type="Proteomes" id="UP000507962"/>
    </source>
</evidence>
<sequence>MKAGVIGMGKLGKVHARIYDELDAFELVGVADPHQPSQEHLHGSVWTRDCRELLNLGVEAVTVATPTVSHHEVAKFFLDHGVHCLIEKPIAVTMDEAEDLLNTASRKNAFLMVGMVERFNKAYAEARKMITAPMFIESHRLGPFPNRSLDISVVLDLMIHDLDIILDLVDDEVASVEGVGIKALTDKADIANARIHFKGGCIANITASRISEEQMRRTRVFFNHNYISLDFAGHTIKAFRNGENGIEKRVISIEKEEPLKREILHFHAGITAKRRDYTLAKNAAMALDLALKIDEDLANRQTQLRIPPQ</sequence>
<dbReference type="SUPFAM" id="SSF55347">
    <property type="entry name" value="Glyceraldehyde-3-phosphate dehydrogenase-like, C-terminal domain"/>
    <property type="match status" value="1"/>
</dbReference>
<feature type="domain" description="GFO/IDH/MocA-like oxidoreductase" evidence="2">
    <location>
        <begin position="151"/>
        <end position="222"/>
    </location>
</feature>
<dbReference type="Gene3D" id="3.30.360.10">
    <property type="entry name" value="Dihydrodipicolinate Reductase, domain 2"/>
    <property type="match status" value="1"/>
</dbReference>
<dbReference type="Pfam" id="PF01408">
    <property type="entry name" value="GFO_IDH_MocA"/>
    <property type="match status" value="1"/>
</dbReference>
<evidence type="ECO:0000259" key="1">
    <source>
        <dbReference type="Pfam" id="PF01408"/>
    </source>
</evidence>
<dbReference type="InterPro" id="IPR000683">
    <property type="entry name" value="Gfo/Idh/MocA-like_OxRdtase_N"/>
</dbReference>
<proteinExistence type="predicted"/>
<dbReference type="PANTHER" id="PTHR43377">
    <property type="entry name" value="BILIVERDIN REDUCTASE A"/>
    <property type="match status" value="1"/>
</dbReference>
<reference evidence="3 4" key="1">
    <citation type="submission" date="2019-03" db="EMBL/GenBank/DDBJ databases">
        <authorList>
            <person name="Nijsse B."/>
        </authorList>
    </citation>
    <scope>NUCLEOTIDE SEQUENCE [LARGE SCALE GENOMIC DNA]</scope>
    <source>
        <strain evidence="3">Desulfoluna butyratoxydans MSL71</strain>
    </source>
</reference>
<evidence type="ECO:0000313" key="3">
    <source>
        <dbReference type="EMBL" id="VFQ45207.1"/>
    </source>
</evidence>
<gene>
    <name evidence="3" type="ORF">MSL71_28640</name>
</gene>
<dbReference type="PANTHER" id="PTHR43377:SF1">
    <property type="entry name" value="BILIVERDIN REDUCTASE A"/>
    <property type="match status" value="1"/>
</dbReference>
<dbReference type="GO" id="GO:0000166">
    <property type="term" value="F:nucleotide binding"/>
    <property type="evidence" value="ECO:0007669"/>
    <property type="project" value="InterPro"/>
</dbReference>
<dbReference type="Pfam" id="PF22725">
    <property type="entry name" value="GFO_IDH_MocA_C3"/>
    <property type="match status" value="1"/>
</dbReference>
<keyword evidence="4" id="KW-1185">Reference proteome</keyword>
<dbReference type="Gene3D" id="3.40.50.720">
    <property type="entry name" value="NAD(P)-binding Rossmann-like Domain"/>
    <property type="match status" value="1"/>
</dbReference>
<feature type="domain" description="Gfo/Idh/MocA-like oxidoreductase N-terminal" evidence="1">
    <location>
        <begin position="2"/>
        <end position="114"/>
    </location>
</feature>
<evidence type="ECO:0000259" key="2">
    <source>
        <dbReference type="Pfam" id="PF22725"/>
    </source>
</evidence>
<organism evidence="3 4">
    <name type="scientific">Desulfoluna butyratoxydans</name>
    <dbReference type="NCBI Taxonomy" id="231438"/>
    <lineage>
        <taxon>Bacteria</taxon>
        <taxon>Pseudomonadati</taxon>
        <taxon>Thermodesulfobacteriota</taxon>
        <taxon>Desulfobacteria</taxon>
        <taxon>Desulfobacterales</taxon>
        <taxon>Desulfolunaceae</taxon>
        <taxon>Desulfoluna</taxon>
    </lineage>
</organism>
<dbReference type="InterPro" id="IPR036291">
    <property type="entry name" value="NAD(P)-bd_dom_sf"/>
</dbReference>
<dbReference type="RefSeq" id="WP_180141505.1">
    <property type="nucleotide sequence ID" value="NZ_CAADHO010000005.1"/>
</dbReference>